<dbReference type="PANTHER" id="PTHR35889:SF3">
    <property type="entry name" value="F-BOX DOMAIN-CONTAINING PROTEIN"/>
    <property type="match status" value="1"/>
</dbReference>
<keyword evidence="1" id="KW-0812">Transmembrane</keyword>
<reference evidence="5" key="1">
    <citation type="journal article" date="2019" name="Int. J. Syst. Evol. Microbiol.">
        <title>The Global Catalogue of Microorganisms (GCM) 10K type strain sequencing project: providing services to taxonomists for standard genome sequencing and annotation.</title>
        <authorList>
            <consortium name="The Broad Institute Genomics Platform"/>
            <consortium name="The Broad Institute Genome Sequencing Center for Infectious Disease"/>
            <person name="Wu L."/>
            <person name="Ma J."/>
        </authorList>
    </citation>
    <scope>NUCLEOTIDE SEQUENCE [LARGE SCALE GENOMIC DNA]</scope>
    <source>
        <strain evidence="5">KCTC 52344</strain>
    </source>
</reference>
<feature type="transmembrane region" description="Helical" evidence="1">
    <location>
        <begin position="49"/>
        <end position="69"/>
    </location>
</feature>
<feature type="transmembrane region" description="Helical" evidence="1">
    <location>
        <begin position="16"/>
        <end position="37"/>
    </location>
</feature>
<dbReference type="SUPFAM" id="SSF52047">
    <property type="entry name" value="RNI-like"/>
    <property type="match status" value="1"/>
</dbReference>
<evidence type="ECO:0000259" key="2">
    <source>
        <dbReference type="Pfam" id="PF07635"/>
    </source>
</evidence>
<dbReference type="RefSeq" id="WP_340236918.1">
    <property type="nucleotide sequence ID" value="NZ_JBBEWC010000007.1"/>
</dbReference>
<dbReference type="Pfam" id="PF07635">
    <property type="entry name" value="PSCyt1"/>
    <property type="match status" value="1"/>
</dbReference>
<dbReference type="EMBL" id="JBHULC010000009">
    <property type="protein sequence ID" value="MFD2521411.1"/>
    <property type="molecule type" value="Genomic_DNA"/>
</dbReference>
<feature type="transmembrane region" description="Helical" evidence="1">
    <location>
        <begin position="112"/>
        <end position="129"/>
    </location>
</feature>
<organism evidence="4 5">
    <name type="scientific">Emticicia soli</name>
    <dbReference type="NCBI Taxonomy" id="2027878"/>
    <lineage>
        <taxon>Bacteria</taxon>
        <taxon>Pseudomonadati</taxon>
        <taxon>Bacteroidota</taxon>
        <taxon>Cytophagia</taxon>
        <taxon>Cytophagales</taxon>
        <taxon>Leadbetterellaceae</taxon>
        <taxon>Emticicia</taxon>
    </lineage>
</organism>
<dbReference type="Gene3D" id="3.80.10.10">
    <property type="entry name" value="Ribonuclease Inhibitor"/>
    <property type="match status" value="1"/>
</dbReference>
<proteinExistence type="predicted"/>
<feature type="transmembrane region" description="Helical" evidence="1">
    <location>
        <begin position="81"/>
        <end position="100"/>
    </location>
</feature>
<dbReference type="Proteomes" id="UP001597510">
    <property type="component" value="Unassembled WGS sequence"/>
</dbReference>
<evidence type="ECO:0000313" key="5">
    <source>
        <dbReference type="Proteomes" id="UP001597510"/>
    </source>
</evidence>
<feature type="domain" description="Cytochrome C Planctomycete-type" evidence="2">
    <location>
        <begin position="175"/>
        <end position="231"/>
    </location>
</feature>
<accession>A0ABW5J5X4</accession>
<dbReference type="Pfam" id="PF09990">
    <property type="entry name" value="DUF2231"/>
    <property type="match status" value="1"/>
</dbReference>
<sequence>MIILDITTFLGRLHPLIVHLPIGFLLLAILFNFLAYLPKYANLKTAVPLTLLVGFIAAVLACIFGYILSFSGEYNLKLLKSHKVSGISVAMVSGILYLLSTDRFMHYITPKIYSAALVLLFILVSFSGHQGGTLTHGNEYLTMKVLFQQERLKPTSVNEAYIFEDVVMPILEDKCSQCHQGSKLKGNLSIETLADLKKGGKHGAAIVAGKLAESELYKRITLNPDSKEFMPTDGKTPLTKNETEIIKWWIEHAQAVENKRLVDLKNTQEIIPQVSAFLGLGDASTSVGNNAGQTINADIPLTIDGTQLESLKKKGFVIRVMLQKPMMLDVTLPAQSSTKLNTCQTEFKTLAKNIIWLNLSANNLNDDDLAFLQNLTNLEKLRVEKNPLTDEVCKHLTGLKHLEAVNLNETHITEKGIKELAKNPAIKRVYSWQTGVKSL</sequence>
<keyword evidence="1" id="KW-1133">Transmembrane helix</keyword>
<keyword evidence="5" id="KW-1185">Reference proteome</keyword>
<evidence type="ECO:0000259" key="3">
    <source>
        <dbReference type="Pfam" id="PF09990"/>
    </source>
</evidence>
<evidence type="ECO:0000256" key="1">
    <source>
        <dbReference type="SAM" id="Phobius"/>
    </source>
</evidence>
<dbReference type="InterPro" id="IPR019251">
    <property type="entry name" value="DUF2231_TM"/>
</dbReference>
<gene>
    <name evidence="4" type="ORF">ACFSR2_10975</name>
</gene>
<protein>
    <submittedName>
        <fullName evidence="4">C-type cytochrome domain-containing protein</fullName>
    </submittedName>
</protein>
<keyword evidence="1" id="KW-0472">Membrane</keyword>
<evidence type="ECO:0000313" key="4">
    <source>
        <dbReference type="EMBL" id="MFD2521411.1"/>
    </source>
</evidence>
<feature type="domain" description="DUF2231" evidence="3">
    <location>
        <begin position="13"/>
        <end position="135"/>
    </location>
</feature>
<comment type="caution">
    <text evidence="4">The sequence shown here is derived from an EMBL/GenBank/DDBJ whole genome shotgun (WGS) entry which is preliminary data.</text>
</comment>
<dbReference type="InterPro" id="IPR032675">
    <property type="entry name" value="LRR_dom_sf"/>
</dbReference>
<dbReference type="PANTHER" id="PTHR35889">
    <property type="entry name" value="CYCLOINULO-OLIGOSACCHARIDE FRUCTANOTRANSFERASE-RELATED"/>
    <property type="match status" value="1"/>
</dbReference>
<dbReference type="InterPro" id="IPR011429">
    <property type="entry name" value="Cyt_c_Planctomycete-type"/>
</dbReference>
<name>A0ABW5J5X4_9BACT</name>